<dbReference type="GO" id="GO:0016747">
    <property type="term" value="F:acyltransferase activity, transferring groups other than amino-acyl groups"/>
    <property type="evidence" value="ECO:0007669"/>
    <property type="project" value="InterPro"/>
</dbReference>
<organism evidence="3 4">
    <name type="scientific">Aspergillus tanneri</name>
    <dbReference type="NCBI Taxonomy" id="1220188"/>
    <lineage>
        <taxon>Eukaryota</taxon>
        <taxon>Fungi</taxon>
        <taxon>Dikarya</taxon>
        <taxon>Ascomycota</taxon>
        <taxon>Pezizomycotina</taxon>
        <taxon>Eurotiomycetes</taxon>
        <taxon>Eurotiomycetidae</taxon>
        <taxon>Eurotiales</taxon>
        <taxon>Aspergillaceae</taxon>
        <taxon>Aspergillus</taxon>
        <taxon>Aspergillus subgen. Circumdati</taxon>
    </lineage>
</organism>
<dbReference type="PANTHER" id="PTHR42791">
    <property type="entry name" value="GNAT FAMILY ACETYLTRANSFERASE"/>
    <property type="match status" value="1"/>
</dbReference>
<sequence length="234" mass="26791">MQLRPAKLQDLSFIAEVAAQAMLDDELFIFLCPLRKEFYSDYRSGFLRRLRTKLTSPGWVIIVAEDTPTATSGEMSIVGYAAWERIRESGGDPTSPWKESGWWADLQVAFSKLSDNCVAHFYPDRSVDESHLAEYNARIKTECFPFDRFPDIWYLSALAVHPTRQRHGIGQMLVEWGMQQAHKEKVPVGLEASIKGTKLYEKLGFHTVNTLQLVDDIIIRAMLWQPPDGTFIDY</sequence>
<dbReference type="Proteomes" id="UP000308092">
    <property type="component" value="Unassembled WGS sequence"/>
</dbReference>
<proteinExistence type="predicted"/>
<dbReference type="InterPro" id="IPR000182">
    <property type="entry name" value="GNAT_dom"/>
</dbReference>
<dbReference type="RefSeq" id="XP_033429649.1">
    <property type="nucleotide sequence ID" value="XM_033567654.1"/>
</dbReference>
<dbReference type="STRING" id="1220188.A0A4S3JUT8"/>
<dbReference type="VEuPathDB" id="FungiDB:EYZ11_001347"/>
<dbReference type="InterPro" id="IPR016181">
    <property type="entry name" value="Acyl_CoA_acyltransferase"/>
</dbReference>
<dbReference type="InterPro" id="IPR052523">
    <property type="entry name" value="Trichothecene_AcTrans"/>
</dbReference>
<dbReference type="Pfam" id="PF13508">
    <property type="entry name" value="Acetyltransf_7"/>
    <property type="match status" value="1"/>
</dbReference>
<dbReference type="EMBL" id="QUQM01000001">
    <property type="protein sequence ID" value="KAA8650288.1"/>
    <property type="molecule type" value="Genomic_DNA"/>
</dbReference>
<dbReference type="SUPFAM" id="SSF55729">
    <property type="entry name" value="Acyl-CoA N-acyltransferases (Nat)"/>
    <property type="match status" value="1"/>
</dbReference>
<dbReference type="PROSITE" id="PS51186">
    <property type="entry name" value="GNAT"/>
    <property type="match status" value="1"/>
</dbReference>
<keyword evidence="4" id="KW-1185">Reference proteome</keyword>
<accession>A0A4S3JUT8</accession>
<reference evidence="3 4" key="1">
    <citation type="submission" date="2019-03" db="EMBL/GenBank/DDBJ databases">
        <title>The genome sequence of a newly discovered highly antifungal drug resistant Aspergillus species, Aspergillus tanneri NIH 1004.</title>
        <authorList>
            <person name="Mounaud S."/>
            <person name="Singh I."/>
            <person name="Joardar V."/>
            <person name="Pakala S."/>
            <person name="Pakala S."/>
            <person name="Venepally P."/>
            <person name="Hoover J."/>
            <person name="Nierman W."/>
            <person name="Chung J."/>
            <person name="Losada L."/>
        </authorList>
    </citation>
    <scope>NUCLEOTIDE SEQUENCE [LARGE SCALE GENOMIC DNA]</scope>
    <source>
        <strain evidence="3 4">NIH1004</strain>
    </source>
</reference>
<evidence type="ECO:0000313" key="5">
    <source>
        <dbReference type="Proteomes" id="UP000324241"/>
    </source>
</evidence>
<dbReference type="EMBL" id="SOSA01000024">
    <property type="protein sequence ID" value="THC99172.1"/>
    <property type="molecule type" value="Genomic_DNA"/>
</dbReference>
<evidence type="ECO:0000313" key="3">
    <source>
        <dbReference type="EMBL" id="THC99172.1"/>
    </source>
</evidence>
<protein>
    <recommendedName>
        <fullName evidence="1">N-acetyltransferase domain-containing protein</fullName>
    </recommendedName>
</protein>
<evidence type="ECO:0000259" key="1">
    <source>
        <dbReference type="PROSITE" id="PS51186"/>
    </source>
</evidence>
<dbReference type="GeneID" id="54325672"/>
<evidence type="ECO:0000313" key="4">
    <source>
        <dbReference type="Proteomes" id="UP000308092"/>
    </source>
</evidence>
<gene>
    <name evidence="2" type="ORF">ATNIH1004_002970</name>
    <name evidence="3" type="ORF">EYZ11_001347</name>
</gene>
<comment type="caution">
    <text evidence="3">The sequence shown here is derived from an EMBL/GenBank/DDBJ whole genome shotgun (WGS) entry which is preliminary data.</text>
</comment>
<dbReference type="PANTHER" id="PTHR42791:SF16">
    <property type="entry name" value="N-ACETYLTRANSFERASE DOMAIN-CONTAINING PROTEIN"/>
    <property type="match status" value="1"/>
</dbReference>
<dbReference type="AlphaFoldDB" id="A0A4S3JUT8"/>
<dbReference type="Proteomes" id="UP000324241">
    <property type="component" value="Unassembled WGS sequence"/>
</dbReference>
<reference evidence="2 5" key="2">
    <citation type="submission" date="2019-08" db="EMBL/GenBank/DDBJ databases">
        <title>The genome sequence of a newly discovered highly antifungal drug resistant Aspergillus species, Aspergillus tanneri NIH 1004.</title>
        <authorList>
            <person name="Mounaud S."/>
            <person name="Singh I."/>
            <person name="Joardar V."/>
            <person name="Pakala S."/>
            <person name="Pakala S."/>
            <person name="Venepally P."/>
            <person name="Chung J.K."/>
            <person name="Losada L."/>
            <person name="Nierman W.C."/>
        </authorList>
    </citation>
    <scope>NUCLEOTIDE SEQUENCE [LARGE SCALE GENOMIC DNA]</scope>
    <source>
        <strain evidence="2 5">NIH1004</strain>
    </source>
</reference>
<name>A0A4S3JUT8_9EURO</name>
<dbReference type="CDD" id="cd04301">
    <property type="entry name" value="NAT_SF"/>
    <property type="match status" value="1"/>
</dbReference>
<feature type="domain" description="N-acetyltransferase" evidence="1">
    <location>
        <begin position="84"/>
        <end position="229"/>
    </location>
</feature>
<dbReference type="OrthoDB" id="2744543at2759"/>
<evidence type="ECO:0000313" key="2">
    <source>
        <dbReference type="EMBL" id="KAA8650288.1"/>
    </source>
</evidence>
<dbReference type="Gene3D" id="3.40.630.30">
    <property type="match status" value="1"/>
</dbReference>